<protein>
    <submittedName>
        <fullName evidence="2">Uncharacterized protein</fullName>
    </submittedName>
</protein>
<keyword evidence="3" id="KW-1185">Reference proteome</keyword>
<proteinExistence type="predicted"/>
<organism evidence="2 3">
    <name type="scientific">Rhodocollybia butyracea</name>
    <dbReference type="NCBI Taxonomy" id="206335"/>
    <lineage>
        <taxon>Eukaryota</taxon>
        <taxon>Fungi</taxon>
        <taxon>Dikarya</taxon>
        <taxon>Basidiomycota</taxon>
        <taxon>Agaricomycotina</taxon>
        <taxon>Agaricomycetes</taxon>
        <taxon>Agaricomycetidae</taxon>
        <taxon>Agaricales</taxon>
        <taxon>Marasmiineae</taxon>
        <taxon>Omphalotaceae</taxon>
        <taxon>Rhodocollybia</taxon>
    </lineage>
</organism>
<evidence type="ECO:0000256" key="1">
    <source>
        <dbReference type="SAM" id="MobiDB-lite"/>
    </source>
</evidence>
<reference evidence="2" key="1">
    <citation type="submission" date="2020-11" db="EMBL/GenBank/DDBJ databases">
        <authorList>
            <consortium name="DOE Joint Genome Institute"/>
            <person name="Ahrendt S."/>
            <person name="Riley R."/>
            <person name="Andreopoulos W."/>
            <person name="Labutti K."/>
            <person name="Pangilinan J."/>
            <person name="Ruiz-Duenas F.J."/>
            <person name="Barrasa J.M."/>
            <person name="Sanchez-Garcia M."/>
            <person name="Camarero S."/>
            <person name="Miyauchi S."/>
            <person name="Serrano A."/>
            <person name="Linde D."/>
            <person name="Babiker R."/>
            <person name="Drula E."/>
            <person name="Ayuso-Fernandez I."/>
            <person name="Pacheco R."/>
            <person name="Padilla G."/>
            <person name="Ferreira P."/>
            <person name="Barriuso J."/>
            <person name="Kellner H."/>
            <person name="Castanera R."/>
            <person name="Alfaro M."/>
            <person name="Ramirez L."/>
            <person name="Pisabarro A.G."/>
            <person name="Kuo A."/>
            <person name="Tritt A."/>
            <person name="Lipzen A."/>
            <person name="He G."/>
            <person name="Yan M."/>
            <person name="Ng V."/>
            <person name="Cullen D."/>
            <person name="Martin F."/>
            <person name="Rosso M.-N."/>
            <person name="Henrissat B."/>
            <person name="Hibbett D."/>
            <person name="Martinez A.T."/>
            <person name="Grigoriev I.V."/>
        </authorList>
    </citation>
    <scope>NUCLEOTIDE SEQUENCE</scope>
    <source>
        <strain evidence="2">AH 40177</strain>
    </source>
</reference>
<dbReference type="Proteomes" id="UP000772434">
    <property type="component" value="Unassembled WGS sequence"/>
</dbReference>
<feature type="region of interest" description="Disordered" evidence="1">
    <location>
        <begin position="144"/>
        <end position="173"/>
    </location>
</feature>
<sequence>MLGHTAMGYIKTFKKSDVTASRVYSRSWWFQSEGGIIVGGELQAKVGAIAVPVESIKTEVGVQCEQAHYGKLENVTSRALNKISNFSTSPSLIFGSTQATGSLKVNDACDSPHSEITSLLYNARPWSKVPIYWLKFCRKRKVADQEENDNNEMEEKSAGPAKHIRSNIDGDGQTESITSVTVVSRVTNKHALVLVEAEFGERHSEEVRDADEVVEAAIPSSGSPTSDSTPSLVVATSTGSEKELSVQVATELATELVKSFVANTDSMNEPSSSAVSLSSSLPPIRLLHRKEPVPLKLLSAIAETKLTELKKLKSIFLLDVNCQGLSALL</sequence>
<name>A0A9P5U1W9_9AGAR</name>
<comment type="caution">
    <text evidence="2">The sequence shown here is derived from an EMBL/GenBank/DDBJ whole genome shotgun (WGS) entry which is preliminary data.</text>
</comment>
<evidence type="ECO:0000313" key="3">
    <source>
        <dbReference type="Proteomes" id="UP000772434"/>
    </source>
</evidence>
<evidence type="ECO:0000313" key="2">
    <source>
        <dbReference type="EMBL" id="KAF9062839.1"/>
    </source>
</evidence>
<gene>
    <name evidence="2" type="ORF">BDP27DRAFT_1368548</name>
</gene>
<dbReference type="EMBL" id="JADNRY010000161">
    <property type="protein sequence ID" value="KAF9062839.1"/>
    <property type="molecule type" value="Genomic_DNA"/>
</dbReference>
<dbReference type="AlphaFoldDB" id="A0A9P5U1W9"/>
<accession>A0A9P5U1W9</accession>